<evidence type="ECO:0000313" key="5">
    <source>
        <dbReference type="Proteomes" id="UP001165395"/>
    </source>
</evidence>
<evidence type="ECO:0000259" key="3">
    <source>
        <dbReference type="SMART" id="SM00829"/>
    </source>
</evidence>
<dbReference type="Pfam" id="PF08240">
    <property type="entry name" value="ADH_N"/>
    <property type="match status" value="1"/>
</dbReference>
<dbReference type="InterPro" id="IPR013154">
    <property type="entry name" value="ADH-like_N"/>
</dbReference>
<keyword evidence="2" id="KW-0560">Oxidoreductase</keyword>
<dbReference type="RefSeq" id="WP_227179514.1">
    <property type="nucleotide sequence ID" value="NZ_JAJBZT010000002.1"/>
</dbReference>
<keyword evidence="2" id="KW-0862">Zinc</keyword>
<dbReference type="InterPro" id="IPR014182">
    <property type="entry name" value="ADH_Zn_typ-1"/>
</dbReference>
<dbReference type="InterPro" id="IPR020843">
    <property type="entry name" value="ER"/>
</dbReference>
<dbReference type="InterPro" id="IPR036291">
    <property type="entry name" value="NAD(P)-bd_dom_sf"/>
</dbReference>
<gene>
    <name evidence="4" type="ORF">LIN78_05680</name>
</gene>
<dbReference type="SUPFAM" id="SSF50129">
    <property type="entry name" value="GroES-like"/>
    <property type="match status" value="1"/>
</dbReference>
<protein>
    <recommendedName>
        <fullName evidence="2">Zinc-type alcohol dehydrogenase-like protein</fullName>
    </recommendedName>
</protein>
<dbReference type="PANTHER" id="PTHR44154">
    <property type="entry name" value="QUINONE OXIDOREDUCTASE"/>
    <property type="match status" value="1"/>
</dbReference>
<name>A0ABS8D4B5_9NEIS</name>
<dbReference type="SUPFAM" id="SSF51735">
    <property type="entry name" value="NAD(P)-binding Rossmann-fold domains"/>
    <property type="match status" value="1"/>
</dbReference>
<accession>A0ABS8D4B5</accession>
<comment type="caution">
    <text evidence="4">The sequence shown here is derived from an EMBL/GenBank/DDBJ whole genome shotgun (WGS) entry which is preliminary data.</text>
</comment>
<dbReference type="InterPro" id="IPR051603">
    <property type="entry name" value="Zinc-ADH_QOR/CCCR"/>
</dbReference>
<dbReference type="Gene3D" id="3.40.50.720">
    <property type="entry name" value="NAD(P)-binding Rossmann-like Domain"/>
    <property type="match status" value="1"/>
</dbReference>
<keyword evidence="5" id="KW-1185">Reference proteome</keyword>
<dbReference type="SMART" id="SM00829">
    <property type="entry name" value="PKS_ER"/>
    <property type="match status" value="1"/>
</dbReference>
<dbReference type="NCBIfam" id="TIGR02817">
    <property type="entry name" value="adh_fam_1"/>
    <property type="match status" value="1"/>
</dbReference>
<dbReference type="InterPro" id="IPR011032">
    <property type="entry name" value="GroES-like_sf"/>
</dbReference>
<dbReference type="Proteomes" id="UP001165395">
    <property type="component" value="Unassembled WGS sequence"/>
</dbReference>
<dbReference type="Gene3D" id="3.90.180.10">
    <property type="entry name" value="Medium-chain alcohol dehydrogenases, catalytic domain"/>
    <property type="match status" value="1"/>
</dbReference>
<dbReference type="EMBL" id="JAJBZT010000002">
    <property type="protein sequence ID" value="MCB6183037.1"/>
    <property type="molecule type" value="Genomic_DNA"/>
</dbReference>
<feature type="domain" description="Enoyl reductase (ER)" evidence="3">
    <location>
        <begin position="13"/>
        <end position="334"/>
    </location>
</feature>
<reference evidence="4" key="1">
    <citation type="submission" date="2021-10" db="EMBL/GenBank/DDBJ databases">
        <title>The complete genome sequence of Leeia sp. TBRC 13508.</title>
        <authorList>
            <person name="Charoenyingcharoen P."/>
            <person name="Yukphan P."/>
        </authorList>
    </citation>
    <scope>NUCLEOTIDE SEQUENCE</scope>
    <source>
        <strain evidence="4">TBRC 13508</strain>
    </source>
</reference>
<evidence type="ECO:0000313" key="4">
    <source>
        <dbReference type="EMBL" id="MCB6183037.1"/>
    </source>
</evidence>
<keyword evidence="2" id="KW-0479">Metal-binding</keyword>
<proteinExistence type="inferred from homology"/>
<dbReference type="Pfam" id="PF13602">
    <property type="entry name" value="ADH_zinc_N_2"/>
    <property type="match status" value="1"/>
</dbReference>
<comment type="similarity">
    <text evidence="2">Belongs to the zinc-containing alcohol dehydrogenase family. Quinone oxidoreductase subfamily.</text>
</comment>
<evidence type="ECO:0000256" key="1">
    <source>
        <dbReference type="ARBA" id="ARBA00022857"/>
    </source>
</evidence>
<organism evidence="4 5">
    <name type="scientific">Leeia speluncae</name>
    <dbReference type="NCBI Taxonomy" id="2884804"/>
    <lineage>
        <taxon>Bacteria</taxon>
        <taxon>Pseudomonadati</taxon>
        <taxon>Pseudomonadota</taxon>
        <taxon>Betaproteobacteria</taxon>
        <taxon>Neisseriales</taxon>
        <taxon>Leeiaceae</taxon>
        <taxon>Leeia</taxon>
    </lineage>
</organism>
<evidence type="ECO:0000256" key="2">
    <source>
        <dbReference type="RuleBase" id="RU364000"/>
    </source>
</evidence>
<sequence length="336" mass="36709">MKAFGFYQALPLSHAEALVEITLPTPVATGHDVLVDVRAISINPVDVKVRANSQPAAGEFRIPGWDAAGVVLAVGEKVSHFKVGDRVWYAGAMRRHGSYCEQQLVDERLVGKIPDNLDFAHAASLPLTAITAWELLFDRLAVHEADPSHAGTLLILGAAGGVGSILTQLASTLTGLTVIGTASRPDSQAWVMHHGAHHVINHAEPLRPQLEALGIAEVSYVIGLNQSESYLSQIVDILRPEGKFALIDDPKVLDIAPFKLKSISVHWELMFTRSIFQTETQIKQHHLLNRVAKLVEEERLHPTVSTKLEGINLDTLRHAHAMVERGNMLGKVVLEK</sequence>
<keyword evidence="1" id="KW-0521">NADP</keyword>
<dbReference type="PANTHER" id="PTHR44154:SF1">
    <property type="entry name" value="QUINONE OXIDOREDUCTASE"/>
    <property type="match status" value="1"/>
</dbReference>
<dbReference type="CDD" id="cd08252">
    <property type="entry name" value="AL_MDR"/>
    <property type="match status" value="1"/>
</dbReference>